<comment type="similarity">
    <text evidence="2">Belongs to the amino acid-polyamine-organocation (APC) superfamily. Spore germination protein (SGP) (TC 2.A.3.9) family.</text>
</comment>
<proteinExistence type="inferred from homology"/>
<feature type="transmembrane region" description="Helical" evidence="8">
    <location>
        <begin position="178"/>
        <end position="199"/>
    </location>
</feature>
<comment type="subcellular location">
    <subcellularLocation>
        <location evidence="1">Membrane</location>
        <topology evidence="1">Multi-pass membrane protein</topology>
    </subcellularLocation>
</comment>
<feature type="transmembrane region" description="Helical" evidence="8">
    <location>
        <begin position="211"/>
        <end position="233"/>
    </location>
</feature>
<evidence type="ECO:0000256" key="4">
    <source>
        <dbReference type="ARBA" id="ARBA00022544"/>
    </source>
</evidence>
<feature type="transmembrane region" description="Helical" evidence="8">
    <location>
        <begin position="111"/>
        <end position="128"/>
    </location>
</feature>
<feature type="transmembrane region" description="Helical" evidence="8">
    <location>
        <begin position="263"/>
        <end position="283"/>
    </location>
</feature>
<evidence type="ECO:0000256" key="8">
    <source>
        <dbReference type="SAM" id="Phobius"/>
    </source>
</evidence>
<evidence type="ECO:0000313" key="9">
    <source>
        <dbReference type="EMBL" id="MBB6734997.1"/>
    </source>
</evidence>
<dbReference type="Proteomes" id="UP000564644">
    <property type="component" value="Unassembled WGS sequence"/>
</dbReference>
<keyword evidence="3" id="KW-0813">Transport</keyword>
<keyword evidence="7 8" id="KW-0472">Membrane</keyword>
<keyword evidence="5 8" id="KW-0812">Transmembrane</keyword>
<feature type="transmembrane region" description="Helical" evidence="8">
    <location>
        <begin position="336"/>
        <end position="355"/>
    </location>
</feature>
<reference evidence="9 10" key="1">
    <citation type="submission" date="2020-08" db="EMBL/GenBank/DDBJ databases">
        <title>Cohnella phylogeny.</title>
        <authorList>
            <person name="Dunlap C."/>
        </authorList>
    </citation>
    <scope>NUCLEOTIDE SEQUENCE [LARGE SCALE GENOMIC DNA]</scope>
    <source>
        <strain evidence="9 10">CBP 2801</strain>
    </source>
</reference>
<dbReference type="EMBL" id="JACJVO010000040">
    <property type="protein sequence ID" value="MBB6734997.1"/>
    <property type="molecule type" value="Genomic_DNA"/>
</dbReference>
<evidence type="ECO:0000256" key="7">
    <source>
        <dbReference type="ARBA" id="ARBA00023136"/>
    </source>
</evidence>
<evidence type="ECO:0000256" key="6">
    <source>
        <dbReference type="ARBA" id="ARBA00022989"/>
    </source>
</evidence>
<dbReference type="PANTHER" id="PTHR34975">
    <property type="entry name" value="SPORE GERMINATION PROTEIN A2"/>
    <property type="match status" value="1"/>
</dbReference>
<protein>
    <submittedName>
        <fullName evidence="9">GerAB/ArcD/ProY family transporter</fullName>
    </submittedName>
</protein>
<dbReference type="InterPro" id="IPR004761">
    <property type="entry name" value="Spore_GerAB"/>
</dbReference>
<sequence>MNRYFVYLVFLNMLVNIVSYVPQILIGSRFQGAIWAILASVPIGMLLIYTCLKSMSRFPRQGLTDILDSILPRWIGRVLLLMSACQFFMAGCISLLSIADTSIRYISPETPLVMGIFMFLIVICMAAVHRTKQVLYLVEIILFIDVPLILFIIVKAFWNRSYDWDAVATVGMSYSALPTWTALSAATYIFSGYSDLVVVHKAFKQTPSPKSVWLFGALGLAILFASFSIPIAFQGADGVSDYIYPWIITADSMRVELGIVERVLPLFLLLYSGISLGSIIVRWHIASDLLKDCLPSSWSRKKPLTSWIFFAFFASVSLVLAFFFNENNILAVGRVWLNFRLPSEVLIVALILIAARRRRTS</sequence>
<feature type="transmembrane region" description="Helical" evidence="8">
    <location>
        <begin position="78"/>
        <end position="99"/>
    </location>
</feature>
<accession>A0A7X0SRW4</accession>
<feature type="transmembrane region" description="Helical" evidence="8">
    <location>
        <begin position="5"/>
        <end position="26"/>
    </location>
</feature>
<feature type="transmembrane region" description="Helical" evidence="8">
    <location>
        <begin position="304"/>
        <end position="324"/>
    </location>
</feature>
<dbReference type="GO" id="GO:0016020">
    <property type="term" value="C:membrane"/>
    <property type="evidence" value="ECO:0007669"/>
    <property type="project" value="UniProtKB-SubCell"/>
</dbReference>
<evidence type="ECO:0000256" key="3">
    <source>
        <dbReference type="ARBA" id="ARBA00022448"/>
    </source>
</evidence>
<dbReference type="GO" id="GO:0009847">
    <property type="term" value="P:spore germination"/>
    <property type="evidence" value="ECO:0007669"/>
    <property type="project" value="InterPro"/>
</dbReference>
<organism evidence="9 10">
    <name type="scientific">Cohnella zeiphila</name>
    <dbReference type="NCBI Taxonomy" id="2761120"/>
    <lineage>
        <taxon>Bacteria</taxon>
        <taxon>Bacillati</taxon>
        <taxon>Bacillota</taxon>
        <taxon>Bacilli</taxon>
        <taxon>Bacillales</taxon>
        <taxon>Paenibacillaceae</taxon>
        <taxon>Cohnella</taxon>
    </lineage>
</organism>
<dbReference type="RefSeq" id="WP_185132655.1">
    <property type="nucleotide sequence ID" value="NZ_JACJVO010000040.1"/>
</dbReference>
<dbReference type="PANTHER" id="PTHR34975:SF2">
    <property type="entry name" value="SPORE GERMINATION PROTEIN A2"/>
    <property type="match status" value="1"/>
</dbReference>
<keyword evidence="4" id="KW-0309">Germination</keyword>
<keyword evidence="10" id="KW-1185">Reference proteome</keyword>
<gene>
    <name evidence="9" type="ORF">H7C18_29200</name>
</gene>
<comment type="caution">
    <text evidence="9">The sequence shown here is derived from an EMBL/GenBank/DDBJ whole genome shotgun (WGS) entry which is preliminary data.</text>
</comment>
<dbReference type="AlphaFoldDB" id="A0A7X0SRW4"/>
<keyword evidence="6 8" id="KW-1133">Transmembrane helix</keyword>
<evidence type="ECO:0000313" key="10">
    <source>
        <dbReference type="Proteomes" id="UP000564644"/>
    </source>
</evidence>
<name>A0A7X0SRW4_9BACL</name>
<evidence type="ECO:0000256" key="5">
    <source>
        <dbReference type="ARBA" id="ARBA00022692"/>
    </source>
</evidence>
<feature type="transmembrane region" description="Helical" evidence="8">
    <location>
        <begin position="32"/>
        <end position="52"/>
    </location>
</feature>
<dbReference type="Pfam" id="PF03845">
    <property type="entry name" value="Spore_permease"/>
    <property type="match status" value="1"/>
</dbReference>
<evidence type="ECO:0000256" key="2">
    <source>
        <dbReference type="ARBA" id="ARBA00007998"/>
    </source>
</evidence>
<feature type="transmembrane region" description="Helical" evidence="8">
    <location>
        <begin position="135"/>
        <end position="158"/>
    </location>
</feature>
<evidence type="ECO:0000256" key="1">
    <source>
        <dbReference type="ARBA" id="ARBA00004141"/>
    </source>
</evidence>